<dbReference type="Proteomes" id="UP000799537">
    <property type="component" value="Unassembled WGS sequence"/>
</dbReference>
<dbReference type="OrthoDB" id="3731424at2759"/>
<dbReference type="SUPFAM" id="SSF54427">
    <property type="entry name" value="NTF2-like"/>
    <property type="match status" value="1"/>
</dbReference>
<organism evidence="4 5">
    <name type="scientific">Zasmidium cellare ATCC 36951</name>
    <dbReference type="NCBI Taxonomy" id="1080233"/>
    <lineage>
        <taxon>Eukaryota</taxon>
        <taxon>Fungi</taxon>
        <taxon>Dikarya</taxon>
        <taxon>Ascomycota</taxon>
        <taxon>Pezizomycotina</taxon>
        <taxon>Dothideomycetes</taxon>
        <taxon>Dothideomycetidae</taxon>
        <taxon>Mycosphaerellales</taxon>
        <taxon>Mycosphaerellaceae</taxon>
        <taxon>Zasmidium</taxon>
    </lineage>
</organism>
<dbReference type="InterPro" id="IPR032710">
    <property type="entry name" value="NTF2-like_dom_sf"/>
</dbReference>
<dbReference type="RefSeq" id="XP_033669517.1">
    <property type="nucleotide sequence ID" value="XM_033805830.1"/>
</dbReference>
<dbReference type="GO" id="GO:0016829">
    <property type="term" value="F:lyase activity"/>
    <property type="evidence" value="ECO:0007669"/>
    <property type="project" value="UniProtKB-KW"/>
</dbReference>
<keyword evidence="5" id="KW-1185">Reference proteome</keyword>
<dbReference type="InterPro" id="IPR049884">
    <property type="entry name" value="Scytalone_dh"/>
</dbReference>
<evidence type="ECO:0000313" key="4">
    <source>
        <dbReference type="EMBL" id="KAF2168628.1"/>
    </source>
</evidence>
<dbReference type="AlphaFoldDB" id="A0A6A6CR34"/>
<dbReference type="GeneID" id="54559102"/>
<keyword evidence="2" id="KW-0456">Lyase</keyword>
<evidence type="ECO:0000259" key="3">
    <source>
        <dbReference type="Pfam" id="PF02982"/>
    </source>
</evidence>
<name>A0A6A6CR34_ZASCE</name>
<reference evidence="4" key="1">
    <citation type="journal article" date="2020" name="Stud. Mycol.">
        <title>101 Dothideomycetes genomes: a test case for predicting lifestyles and emergence of pathogens.</title>
        <authorList>
            <person name="Haridas S."/>
            <person name="Albert R."/>
            <person name="Binder M."/>
            <person name="Bloem J."/>
            <person name="Labutti K."/>
            <person name="Salamov A."/>
            <person name="Andreopoulos B."/>
            <person name="Baker S."/>
            <person name="Barry K."/>
            <person name="Bills G."/>
            <person name="Bluhm B."/>
            <person name="Cannon C."/>
            <person name="Castanera R."/>
            <person name="Culley D."/>
            <person name="Daum C."/>
            <person name="Ezra D."/>
            <person name="Gonzalez J."/>
            <person name="Henrissat B."/>
            <person name="Kuo A."/>
            <person name="Liang C."/>
            <person name="Lipzen A."/>
            <person name="Lutzoni F."/>
            <person name="Magnuson J."/>
            <person name="Mondo S."/>
            <person name="Nolan M."/>
            <person name="Ohm R."/>
            <person name="Pangilinan J."/>
            <person name="Park H.-J."/>
            <person name="Ramirez L."/>
            <person name="Alfaro M."/>
            <person name="Sun H."/>
            <person name="Tritt A."/>
            <person name="Yoshinaga Y."/>
            <person name="Zwiers L.-H."/>
            <person name="Turgeon B."/>
            <person name="Goodwin S."/>
            <person name="Spatafora J."/>
            <person name="Crous P."/>
            <person name="Grigoriev I."/>
        </authorList>
    </citation>
    <scope>NUCLEOTIDE SEQUENCE</scope>
    <source>
        <strain evidence="4">ATCC 36951</strain>
    </source>
</reference>
<feature type="domain" description="Scytalone dehydratase-like" evidence="3">
    <location>
        <begin position="1"/>
        <end position="116"/>
    </location>
</feature>
<evidence type="ECO:0000256" key="1">
    <source>
        <dbReference type="ARBA" id="ARBA00008584"/>
    </source>
</evidence>
<proteinExistence type="inferred from homology"/>
<dbReference type="Pfam" id="PF02982">
    <property type="entry name" value="Scytalone_dh"/>
    <property type="match status" value="1"/>
</dbReference>
<evidence type="ECO:0000256" key="2">
    <source>
        <dbReference type="ARBA" id="ARBA00023239"/>
    </source>
</evidence>
<dbReference type="EMBL" id="ML993590">
    <property type="protein sequence ID" value="KAF2168628.1"/>
    <property type="molecule type" value="Genomic_DNA"/>
</dbReference>
<gene>
    <name evidence="4" type="ORF">M409DRAFT_21373</name>
</gene>
<evidence type="ECO:0000313" key="5">
    <source>
        <dbReference type="Proteomes" id="UP000799537"/>
    </source>
</evidence>
<dbReference type="Gene3D" id="3.10.450.50">
    <property type="match status" value="1"/>
</dbReference>
<accession>A0A6A6CR34</accession>
<protein>
    <recommendedName>
        <fullName evidence="3">Scytalone dehydratase-like domain-containing protein</fullName>
    </recommendedName>
</protein>
<sequence>MAPQVTLDYTEVFGYKNDSLTPEAYVETFPSPDMLGNPNVKTQHLLVASTVRQLSSTIAVAGRQIRAMHVLYNPDTKKEIARSSGHGVLQFTYEKVEGVWKIAGLKASNDFFDNEMRGVFPSFPIIELKL</sequence>
<comment type="similarity">
    <text evidence="1">Belongs to the scytalone dehydratase family.</text>
</comment>